<dbReference type="EMBL" id="CP045529">
    <property type="protein sequence ID" value="QFU97791.1"/>
    <property type="molecule type" value="Genomic_DNA"/>
</dbReference>
<reference evidence="19 20" key="1">
    <citation type="submission" date="2019-10" db="EMBL/GenBank/DDBJ databases">
        <title>Genome sequence of Luteimicrobium xylanilyticum HY-24.</title>
        <authorList>
            <person name="Kim D.Y."/>
            <person name="Park H.-Y."/>
        </authorList>
    </citation>
    <scope>NUCLEOTIDE SEQUENCE [LARGE SCALE GENOMIC DNA]</scope>
    <source>
        <strain evidence="19 20">HY-24</strain>
    </source>
</reference>
<dbReference type="Pfam" id="PF01149">
    <property type="entry name" value="Fapy_DNA_glyco"/>
    <property type="match status" value="1"/>
</dbReference>
<evidence type="ECO:0000256" key="9">
    <source>
        <dbReference type="ARBA" id="ARBA00023125"/>
    </source>
</evidence>
<keyword evidence="4" id="KW-0479">Metal-binding</keyword>
<evidence type="ECO:0000313" key="20">
    <source>
        <dbReference type="Proteomes" id="UP000326702"/>
    </source>
</evidence>
<evidence type="ECO:0000256" key="14">
    <source>
        <dbReference type="ARBA" id="ARBA00044632"/>
    </source>
</evidence>
<feature type="domain" description="Formamidopyrimidine-DNA glycosylase catalytic" evidence="18">
    <location>
        <begin position="2"/>
        <end position="213"/>
    </location>
</feature>
<evidence type="ECO:0000259" key="18">
    <source>
        <dbReference type="PROSITE" id="PS51068"/>
    </source>
</evidence>
<evidence type="ECO:0000256" key="12">
    <source>
        <dbReference type="ARBA" id="ARBA00023268"/>
    </source>
</evidence>
<keyword evidence="6 15" id="KW-0863">Zinc-finger</keyword>
<keyword evidence="11 19" id="KW-0456">Lyase</keyword>
<evidence type="ECO:0000259" key="17">
    <source>
        <dbReference type="PROSITE" id="PS51066"/>
    </source>
</evidence>
<dbReference type="InterPro" id="IPR012319">
    <property type="entry name" value="FPG_cat"/>
</dbReference>
<evidence type="ECO:0000256" key="1">
    <source>
        <dbReference type="ARBA" id="ARBA00001947"/>
    </source>
</evidence>
<dbReference type="CDD" id="cd08970">
    <property type="entry name" value="AcNei1_N"/>
    <property type="match status" value="1"/>
</dbReference>
<dbReference type="GO" id="GO:0000703">
    <property type="term" value="F:oxidized pyrimidine nucleobase lesion DNA N-glycosylase activity"/>
    <property type="evidence" value="ECO:0007669"/>
    <property type="project" value="TreeGrafter"/>
</dbReference>
<evidence type="ECO:0000256" key="8">
    <source>
        <dbReference type="ARBA" id="ARBA00022833"/>
    </source>
</evidence>
<keyword evidence="8" id="KW-0862">Zinc</keyword>
<dbReference type="InterPro" id="IPR010663">
    <property type="entry name" value="Znf_FPG/IleRS"/>
</dbReference>
<dbReference type="InterPro" id="IPR015887">
    <property type="entry name" value="DNA_glyclase_Znf_dom_DNA_BS"/>
</dbReference>
<dbReference type="InterPro" id="IPR015886">
    <property type="entry name" value="H2TH_FPG"/>
</dbReference>
<evidence type="ECO:0000256" key="13">
    <source>
        <dbReference type="ARBA" id="ARBA00023295"/>
    </source>
</evidence>
<evidence type="ECO:0000313" key="19">
    <source>
        <dbReference type="EMBL" id="QFU97791.1"/>
    </source>
</evidence>
<feature type="domain" description="FPG-type" evidence="17">
    <location>
        <begin position="334"/>
        <end position="368"/>
    </location>
</feature>
<dbReference type="GO" id="GO:0003684">
    <property type="term" value="F:damaged DNA binding"/>
    <property type="evidence" value="ECO:0007669"/>
    <property type="project" value="InterPro"/>
</dbReference>
<keyword evidence="19" id="KW-0540">Nuclease</keyword>
<dbReference type="GO" id="GO:0006284">
    <property type="term" value="P:base-excision repair"/>
    <property type="evidence" value="ECO:0007669"/>
    <property type="project" value="InterPro"/>
</dbReference>
<keyword evidence="19" id="KW-0255">Endonuclease</keyword>
<accession>A0A5P9Q8N3</accession>
<keyword evidence="7 19" id="KW-0378">Hydrolase</keyword>
<dbReference type="AlphaFoldDB" id="A0A5P9Q8N3"/>
<evidence type="ECO:0000256" key="2">
    <source>
        <dbReference type="ARBA" id="ARBA00009409"/>
    </source>
</evidence>
<keyword evidence="13 19" id="KW-0326">Glycosidase</keyword>
<comment type="cofactor">
    <cofactor evidence="1">
        <name>Zn(2+)</name>
        <dbReference type="ChEBI" id="CHEBI:29105"/>
    </cofactor>
</comment>
<feature type="region of interest" description="Disordered" evidence="16">
    <location>
        <begin position="118"/>
        <end position="144"/>
    </location>
</feature>
<evidence type="ECO:0000256" key="10">
    <source>
        <dbReference type="ARBA" id="ARBA00023204"/>
    </source>
</evidence>
<dbReference type="PROSITE" id="PS51068">
    <property type="entry name" value="FPG_CAT"/>
    <property type="match status" value="1"/>
</dbReference>
<dbReference type="InterPro" id="IPR010979">
    <property type="entry name" value="Ribosomal_uS13-like_H2TH"/>
</dbReference>
<evidence type="ECO:0000256" key="7">
    <source>
        <dbReference type="ARBA" id="ARBA00022801"/>
    </source>
</evidence>
<comment type="similarity">
    <text evidence="2">Belongs to the FPG family.</text>
</comment>
<dbReference type="OrthoDB" id="9800855at2"/>
<dbReference type="PROSITE" id="PS01242">
    <property type="entry name" value="ZF_FPG_1"/>
    <property type="match status" value="1"/>
</dbReference>
<dbReference type="InterPro" id="IPR000214">
    <property type="entry name" value="Znf_DNA_glyclase/AP_lyase"/>
</dbReference>
<keyword evidence="5" id="KW-0227">DNA damage</keyword>
<dbReference type="Gene3D" id="1.10.8.50">
    <property type="match status" value="1"/>
</dbReference>
<dbReference type="GO" id="GO:0008270">
    <property type="term" value="F:zinc ion binding"/>
    <property type="evidence" value="ECO:0007669"/>
    <property type="project" value="UniProtKB-KW"/>
</dbReference>
<dbReference type="RefSeq" id="WP_036951693.1">
    <property type="nucleotide sequence ID" value="NZ_BAABIH010000012.1"/>
</dbReference>
<dbReference type="Gene3D" id="3.20.190.10">
    <property type="entry name" value="MutM-like, N-terminal"/>
    <property type="match status" value="1"/>
</dbReference>
<comment type="catalytic activity">
    <reaction evidence="14">
        <text>2'-deoxyribonucleotide-(2'-deoxyribose 5'-phosphate)-2'-deoxyribonucleotide-DNA = a 3'-end 2'-deoxyribonucleotide-(2,3-dehydro-2,3-deoxyribose 5'-phosphate)-DNA + a 5'-end 5'-phospho-2'-deoxyribonucleoside-DNA + H(+)</text>
        <dbReference type="Rhea" id="RHEA:66592"/>
        <dbReference type="Rhea" id="RHEA-COMP:13180"/>
        <dbReference type="Rhea" id="RHEA-COMP:16897"/>
        <dbReference type="Rhea" id="RHEA-COMP:17067"/>
        <dbReference type="ChEBI" id="CHEBI:15378"/>
        <dbReference type="ChEBI" id="CHEBI:136412"/>
        <dbReference type="ChEBI" id="CHEBI:157695"/>
        <dbReference type="ChEBI" id="CHEBI:167181"/>
        <dbReference type="EC" id="4.2.99.18"/>
    </reaction>
</comment>
<organism evidence="19 20">
    <name type="scientific">Luteimicrobium xylanilyticum</name>
    <dbReference type="NCBI Taxonomy" id="1133546"/>
    <lineage>
        <taxon>Bacteria</taxon>
        <taxon>Bacillati</taxon>
        <taxon>Actinomycetota</taxon>
        <taxon>Actinomycetes</taxon>
        <taxon>Micrococcales</taxon>
        <taxon>Luteimicrobium</taxon>
    </lineage>
</organism>
<keyword evidence="10" id="KW-0234">DNA repair</keyword>
<dbReference type="PROSITE" id="PS51066">
    <property type="entry name" value="ZF_FPG_2"/>
    <property type="match status" value="1"/>
</dbReference>
<dbReference type="Proteomes" id="UP000326702">
    <property type="component" value="Chromosome"/>
</dbReference>
<dbReference type="KEGG" id="lxl:KDY119_01295"/>
<dbReference type="Pfam" id="PF06831">
    <property type="entry name" value="H2TH"/>
    <property type="match status" value="1"/>
</dbReference>
<evidence type="ECO:0000256" key="6">
    <source>
        <dbReference type="ARBA" id="ARBA00022771"/>
    </source>
</evidence>
<name>A0A5P9Q8N3_9MICO</name>
<gene>
    <name evidence="19" type="ORF">KDY119_01295</name>
</gene>
<dbReference type="EC" id="4.2.99.18" evidence="3"/>
<dbReference type="PANTHER" id="PTHR42697:SF3">
    <property type="entry name" value="ENDONUCLEASE 8 1"/>
    <property type="match status" value="1"/>
</dbReference>
<evidence type="ECO:0000256" key="4">
    <source>
        <dbReference type="ARBA" id="ARBA00022723"/>
    </source>
</evidence>
<evidence type="ECO:0000256" key="15">
    <source>
        <dbReference type="PROSITE-ProRule" id="PRU00391"/>
    </source>
</evidence>
<keyword evidence="20" id="KW-1185">Reference proteome</keyword>
<evidence type="ECO:0000256" key="16">
    <source>
        <dbReference type="SAM" id="MobiDB-lite"/>
    </source>
</evidence>
<evidence type="ECO:0000256" key="11">
    <source>
        <dbReference type="ARBA" id="ARBA00023239"/>
    </source>
</evidence>
<keyword evidence="9" id="KW-0238">DNA-binding</keyword>
<dbReference type="PANTHER" id="PTHR42697">
    <property type="entry name" value="ENDONUCLEASE 8"/>
    <property type="match status" value="1"/>
</dbReference>
<evidence type="ECO:0000256" key="5">
    <source>
        <dbReference type="ARBA" id="ARBA00022763"/>
    </source>
</evidence>
<dbReference type="GO" id="GO:0140078">
    <property type="term" value="F:class I DNA-(apurinic or apyrimidinic site) endonuclease activity"/>
    <property type="evidence" value="ECO:0007669"/>
    <property type="project" value="UniProtKB-EC"/>
</dbReference>
<sequence>MPEGHTVHRLARALTDLFAGQRLTVTSPQGRFSSGAARLDGRVLAGASAWGKQLFVDFVPASGVGAEPEHEPDDVRTLRVHLGLYGAWTFAGDGSAVVVHAIGAPRRRIGETETVPVAADDAPAPLPRGEGSPASASGPEGDVALEPVADEPVADWQPPAPRGAVRVRLRGVHAVADLTAPTTCEVLTPAEARAVVERLGPDPIRWGDAVRAGAEPDPHDDPQRFVDAVRRSRTPVGTRLMDQAVVAGVGNIYRAEVLFRARLDPFRPGTSVPAEDLRAVWDDLAGLMLDGVRTGAIVTTLPEDRVPGGTTGRHRVRQNSDAVPGAVPSDASFYVYHRDGLPCRVCGNPVLVREVAGRNLYWCATCQR</sequence>
<proteinExistence type="inferred from homology"/>
<dbReference type="SMART" id="SM01232">
    <property type="entry name" value="H2TH"/>
    <property type="match status" value="1"/>
</dbReference>
<keyword evidence="12" id="KW-0511">Multifunctional enzyme</keyword>
<dbReference type="SUPFAM" id="SSF46946">
    <property type="entry name" value="S13-like H2TH domain"/>
    <property type="match status" value="1"/>
</dbReference>
<dbReference type="SUPFAM" id="SSF57716">
    <property type="entry name" value="Glucocorticoid receptor-like (DNA-binding domain)"/>
    <property type="match status" value="1"/>
</dbReference>
<protein>
    <recommendedName>
        <fullName evidence="3">DNA-(apurinic or apyrimidinic site) lyase</fullName>
        <ecNumber evidence="3">4.2.99.18</ecNumber>
    </recommendedName>
</protein>
<dbReference type="InterPro" id="IPR035937">
    <property type="entry name" value="FPG_N"/>
</dbReference>
<dbReference type="SUPFAM" id="SSF81624">
    <property type="entry name" value="N-terminal domain of MutM-like DNA repair proteins"/>
    <property type="match status" value="1"/>
</dbReference>
<dbReference type="SMART" id="SM00898">
    <property type="entry name" value="Fapy_DNA_glyco"/>
    <property type="match status" value="1"/>
</dbReference>
<evidence type="ECO:0000256" key="3">
    <source>
        <dbReference type="ARBA" id="ARBA00012720"/>
    </source>
</evidence>
<dbReference type="Pfam" id="PF06827">
    <property type="entry name" value="zf-FPG_IleRS"/>
    <property type="match status" value="1"/>
</dbReference>